<keyword evidence="7" id="KW-0067">ATP-binding</keyword>
<dbReference type="CDD" id="cd00082">
    <property type="entry name" value="HisKA"/>
    <property type="match status" value="1"/>
</dbReference>
<dbReference type="PROSITE" id="PS50109">
    <property type="entry name" value="HIS_KIN"/>
    <property type="match status" value="1"/>
</dbReference>
<dbReference type="Pfam" id="PF00512">
    <property type="entry name" value="HisKA"/>
    <property type="match status" value="1"/>
</dbReference>
<organism evidence="11 12">
    <name type="scientific">Fictibacillus barbaricus</name>
    <dbReference type="NCBI Taxonomy" id="182136"/>
    <lineage>
        <taxon>Bacteria</taxon>
        <taxon>Bacillati</taxon>
        <taxon>Bacillota</taxon>
        <taxon>Bacilli</taxon>
        <taxon>Bacillales</taxon>
        <taxon>Fictibacillaceae</taxon>
        <taxon>Fictibacillus</taxon>
    </lineage>
</organism>
<protein>
    <recommendedName>
        <fullName evidence="2">histidine kinase</fullName>
        <ecNumber evidence="2">2.7.13.3</ecNumber>
    </recommendedName>
</protein>
<dbReference type="InterPro" id="IPR036890">
    <property type="entry name" value="HATPase_C_sf"/>
</dbReference>
<dbReference type="EMBL" id="JAFHKS010000044">
    <property type="protein sequence ID" value="MBN3547175.1"/>
    <property type="molecule type" value="Genomic_DNA"/>
</dbReference>
<comment type="caution">
    <text evidence="11">The sequence shown here is derived from an EMBL/GenBank/DDBJ whole genome shotgun (WGS) entry which is preliminary data.</text>
</comment>
<dbReference type="SUPFAM" id="SSF47384">
    <property type="entry name" value="Homodimeric domain of signal transducing histidine kinase"/>
    <property type="match status" value="1"/>
</dbReference>
<dbReference type="InterPro" id="IPR005467">
    <property type="entry name" value="His_kinase_dom"/>
</dbReference>
<feature type="transmembrane region" description="Helical" evidence="9">
    <location>
        <begin position="99"/>
        <end position="117"/>
    </location>
</feature>
<dbReference type="InterPro" id="IPR003594">
    <property type="entry name" value="HATPase_dom"/>
</dbReference>
<dbReference type="SUPFAM" id="SSF55874">
    <property type="entry name" value="ATPase domain of HSP90 chaperone/DNA topoisomerase II/histidine kinase"/>
    <property type="match status" value="1"/>
</dbReference>
<evidence type="ECO:0000259" key="10">
    <source>
        <dbReference type="PROSITE" id="PS50109"/>
    </source>
</evidence>
<keyword evidence="9" id="KW-0472">Membrane</keyword>
<proteinExistence type="predicted"/>
<evidence type="ECO:0000313" key="12">
    <source>
        <dbReference type="Proteomes" id="UP001319060"/>
    </source>
</evidence>
<dbReference type="Gene3D" id="1.10.287.130">
    <property type="match status" value="1"/>
</dbReference>
<dbReference type="SMART" id="SM00387">
    <property type="entry name" value="HATPase_c"/>
    <property type="match status" value="1"/>
</dbReference>
<dbReference type="Gene3D" id="3.30.565.10">
    <property type="entry name" value="Histidine kinase-like ATPase, C-terminal domain"/>
    <property type="match status" value="1"/>
</dbReference>
<gene>
    <name evidence="11" type="ORF">JYA64_17840</name>
</gene>
<evidence type="ECO:0000256" key="8">
    <source>
        <dbReference type="ARBA" id="ARBA00023012"/>
    </source>
</evidence>
<evidence type="ECO:0000256" key="2">
    <source>
        <dbReference type="ARBA" id="ARBA00012438"/>
    </source>
</evidence>
<reference evidence="11 12" key="1">
    <citation type="submission" date="2021-01" db="EMBL/GenBank/DDBJ databases">
        <title>Genome Sequencing of Type Strains.</title>
        <authorList>
            <person name="Lemaire J.F."/>
            <person name="Inderbitzin P."/>
            <person name="Collins S.B."/>
            <person name="Wespe N."/>
            <person name="Knight-Connoni V."/>
        </authorList>
    </citation>
    <scope>NUCLEOTIDE SEQUENCE [LARGE SCALE GENOMIC DNA]</scope>
    <source>
        <strain evidence="11 12">DSM 14730</strain>
    </source>
</reference>
<dbReference type="Pfam" id="PF02518">
    <property type="entry name" value="HATPase_c"/>
    <property type="match status" value="1"/>
</dbReference>
<dbReference type="Proteomes" id="UP001319060">
    <property type="component" value="Unassembled WGS sequence"/>
</dbReference>
<feature type="transmembrane region" description="Helical" evidence="9">
    <location>
        <begin position="129"/>
        <end position="149"/>
    </location>
</feature>
<dbReference type="PANTHER" id="PTHR43065">
    <property type="entry name" value="SENSOR HISTIDINE KINASE"/>
    <property type="match status" value="1"/>
</dbReference>
<name>A0ABS2ZKD9_9BACL</name>
<dbReference type="EC" id="2.7.13.3" evidence="2"/>
<dbReference type="RefSeq" id="WP_188401436.1">
    <property type="nucleotide sequence ID" value="NZ_JAFHKS010000044.1"/>
</dbReference>
<evidence type="ECO:0000256" key="3">
    <source>
        <dbReference type="ARBA" id="ARBA00022553"/>
    </source>
</evidence>
<dbReference type="PRINTS" id="PR00344">
    <property type="entry name" value="BCTRLSENSOR"/>
</dbReference>
<dbReference type="SMART" id="SM00388">
    <property type="entry name" value="HisKA"/>
    <property type="match status" value="1"/>
</dbReference>
<keyword evidence="8" id="KW-0902">Two-component regulatory system</keyword>
<evidence type="ECO:0000256" key="5">
    <source>
        <dbReference type="ARBA" id="ARBA00022741"/>
    </source>
</evidence>
<keyword evidence="9" id="KW-0812">Transmembrane</keyword>
<feature type="domain" description="Histidine kinase" evidence="10">
    <location>
        <begin position="206"/>
        <end position="413"/>
    </location>
</feature>
<keyword evidence="9" id="KW-1133">Transmembrane helix</keyword>
<dbReference type="InterPro" id="IPR036097">
    <property type="entry name" value="HisK_dim/P_sf"/>
</dbReference>
<dbReference type="GO" id="GO:0016301">
    <property type="term" value="F:kinase activity"/>
    <property type="evidence" value="ECO:0007669"/>
    <property type="project" value="UniProtKB-KW"/>
</dbReference>
<keyword evidence="3" id="KW-0597">Phosphoprotein</keyword>
<keyword evidence="12" id="KW-1185">Reference proteome</keyword>
<feature type="transmembrane region" description="Helical" evidence="9">
    <location>
        <begin position="161"/>
        <end position="181"/>
    </location>
</feature>
<evidence type="ECO:0000256" key="9">
    <source>
        <dbReference type="SAM" id="Phobius"/>
    </source>
</evidence>
<evidence type="ECO:0000313" key="11">
    <source>
        <dbReference type="EMBL" id="MBN3547175.1"/>
    </source>
</evidence>
<feature type="transmembrane region" description="Helical" evidence="9">
    <location>
        <begin position="66"/>
        <end position="93"/>
    </location>
</feature>
<accession>A0ABS2ZKD9</accession>
<evidence type="ECO:0000256" key="4">
    <source>
        <dbReference type="ARBA" id="ARBA00022679"/>
    </source>
</evidence>
<evidence type="ECO:0000256" key="6">
    <source>
        <dbReference type="ARBA" id="ARBA00022777"/>
    </source>
</evidence>
<feature type="transmembrane region" description="Helical" evidence="9">
    <location>
        <begin position="7"/>
        <end position="25"/>
    </location>
</feature>
<dbReference type="InterPro" id="IPR003661">
    <property type="entry name" value="HisK_dim/P_dom"/>
</dbReference>
<sequence>MEITKHMFFNLSLIMVIIFVCLIWSLKRNGTPISKRAAVVCGVVSIWLCISFAYEQTDVTRFDLRAVPVVIGGLYMGIGPILSLSTIIIRALYGLDSGFFTSIILYGPLSFILWRTYPWFWKQGSKMRIVIAVGLIFIISVLTVTDMAFENLSIDRFDAFFAYLIVPPLGIGIISYLIELFRTYIQMRQQLFRTEKQNAVEQMGAAISHEIRNPLTVSKGFVQLLEEDEIPAVKRKEYLALIKEGLDSAEKVIQDYLTFSKPTIESMEELDVKLELEQIINILLPTANQNSVHFSTQFSSRSIIKGDRQKFRQCMLNIIKNGIESMPQGGSLSIVLLKERNHISIEIKDTGTGMTKNQLNRLGEPYYSTKGSNGTGLGTMVAFSIIRALGGTVEVKSDIGRGTIFLIKFPKVHLEH</sequence>
<dbReference type="PANTHER" id="PTHR43065:SF46">
    <property type="entry name" value="C4-DICARBOXYLATE TRANSPORT SENSOR PROTEIN DCTB"/>
    <property type="match status" value="1"/>
</dbReference>
<evidence type="ECO:0000256" key="7">
    <source>
        <dbReference type="ARBA" id="ARBA00022840"/>
    </source>
</evidence>
<dbReference type="InterPro" id="IPR004358">
    <property type="entry name" value="Sig_transdc_His_kin-like_C"/>
</dbReference>
<keyword evidence="4" id="KW-0808">Transferase</keyword>
<feature type="transmembrane region" description="Helical" evidence="9">
    <location>
        <begin position="37"/>
        <end position="54"/>
    </location>
</feature>
<comment type="catalytic activity">
    <reaction evidence="1">
        <text>ATP + protein L-histidine = ADP + protein N-phospho-L-histidine.</text>
        <dbReference type="EC" id="2.7.13.3"/>
    </reaction>
</comment>
<evidence type="ECO:0000256" key="1">
    <source>
        <dbReference type="ARBA" id="ARBA00000085"/>
    </source>
</evidence>
<keyword evidence="6 11" id="KW-0418">Kinase</keyword>
<keyword evidence="5" id="KW-0547">Nucleotide-binding</keyword>